<reference evidence="12 13" key="1">
    <citation type="submission" date="2020-04" db="EMBL/GenBank/DDBJ databases">
        <authorList>
            <person name="De Canck E."/>
        </authorList>
    </citation>
    <scope>NUCLEOTIDE SEQUENCE [LARGE SCALE GENOMIC DNA]</scope>
    <source>
        <strain evidence="12 13">LMG 28138</strain>
    </source>
</reference>
<evidence type="ECO:0000313" key="12">
    <source>
        <dbReference type="EMBL" id="CAB3777632.1"/>
    </source>
</evidence>
<dbReference type="EMBL" id="CADIKM010000001">
    <property type="protein sequence ID" value="CAB3777632.1"/>
    <property type="molecule type" value="Genomic_DNA"/>
</dbReference>
<comment type="similarity">
    <text evidence="9">Belongs to the FtsQ/DivIB family. FtsQ subfamily.</text>
</comment>
<evidence type="ECO:0000256" key="1">
    <source>
        <dbReference type="ARBA" id="ARBA00004370"/>
    </source>
</evidence>
<keyword evidence="5 9" id="KW-0812">Transmembrane</keyword>
<dbReference type="PANTHER" id="PTHR35851:SF1">
    <property type="entry name" value="CELL DIVISION PROTEIN FTSQ"/>
    <property type="match status" value="1"/>
</dbReference>
<gene>
    <name evidence="9 12" type="primary">ftsQ</name>
    <name evidence="12" type="ORF">LMG28138_00423</name>
</gene>
<dbReference type="PROSITE" id="PS51779">
    <property type="entry name" value="POTRA"/>
    <property type="match status" value="1"/>
</dbReference>
<keyword evidence="2 9" id="KW-1003">Cell membrane</keyword>
<keyword evidence="13" id="KW-1185">Reference proteome</keyword>
<evidence type="ECO:0000313" key="13">
    <source>
        <dbReference type="Proteomes" id="UP000494115"/>
    </source>
</evidence>
<dbReference type="GO" id="GO:0032153">
    <property type="term" value="C:cell division site"/>
    <property type="evidence" value="ECO:0007669"/>
    <property type="project" value="UniProtKB-UniRule"/>
</dbReference>
<feature type="compositionally biased region" description="Low complexity" evidence="10">
    <location>
        <begin position="289"/>
        <end position="309"/>
    </location>
</feature>
<comment type="subunit">
    <text evidence="9">Part of a complex composed of FtsB, FtsL and FtsQ.</text>
</comment>
<sequence length="351" mass="37324">MWHNTRQLNMIASALYALVVLAVLGAGMRWTAQRPMFALHAIRIDGDAEHVNAVTVRRAVLDHLQGNFFTVNLDTARAAFETMPWVRHASVRRVWPDSIAVDLDEYKPLATWGDDRMVSTDGELFTANQAEVEGDLPAFDGPDGSVQDVVARYRDFAKWFAPLHAKPVGVTLSPRYAWTVKLSNGLQVEFGRERNAQTLASRAQRLVSSWGQTTQRWGNDIEYVDLRYPNGFAIRSASVKIAADPANAAAARADKAGTAASKGAARPAAGKGAPTEKGRAAVSKAALNRTASSRTASSRTATSRTATGKTGAGPAAGGETATNKAPGNNGNSGKTIGKSGTPAPKQQGATQ</sequence>
<dbReference type="InterPro" id="IPR013685">
    <property type="entry name" value="POTRA_FtsQ_type"/>
</dbReference>
<evidence type="ECO:0000256" key="3">
    <source>
        <dbReference type="ARBA" id="ARBA00022519"/>
    </source>
</evidence>
<feature type="compositionally biased region" description="Low complexity" evidence="10">
    <location>
        <begin position="256"/>
        <end position="273"/>
    </location>
</feature>
<comment type="subcellular location">
    <subcellularLocation>
        <location evidence="9">Cell inner membrane</location>
        <topology evidence="9">Single-pass type II membrane protein</topology>
    </subcellularLocation>
    <subcellularLocation>
        <location evidence="1">Membrane</location>
    </subcellularLocation>
    <text evidence="9">Localizes to the division septum.</text>
</comment>
<dbReference type="GO" id="GO:0043093">
    <property type="term" value="P:FtsZ-dependent cytokinesis"/>
    <property type="evidence" value="ECO:0007669"/>
    <property type="project" value="UniProtKB-UniRule"/>
</dbReference>
<evidence type="ECO:0000256" key="2">
    <source>
        <dbReference type="ARBA" id="ARBA00022475"/>
    </source>
</evidence>
<protein>
    <recommendedName>
        <fullName evidence="9">Cell division protein FtsQ</fullName>
    </recommendedName>
</protein>
<accession>A0A6S7B2K5</accession>
<dbReference type="GO" id="GO:0090529">
    <property type="term" value="P:cell septum assembly"/>
    <property type="evidence" value="ECO:0007669"/>
    <property type="project" value="InterPro"/>
</dbReference>
<comment type="function">
    <text evidence="9">Essential cell division protein. May link together the upstream cell division proteins, which are predominantly cytoplasmic, with the downstream cell division proteins, which are predominantly periplasmic. May control correct divisome assembly.</text>
</comment>
<dbReference type="Proteomes" id="UP000494115">
    <property type="component" value="Unassembled WGS sequence"/>
</dbReference>
<feature type="region of interest" description="Disordered" evidence="10">
    <location>
        <begin position="256"/>
        <end position="351"/>
    </location>
</feature>
<keyword evidence="7 9" id="KW-0472">Membrane</keyword>
<keyword evidence="6 9" id="KW-1133">Transmembrane helix</keyword>
<dbReference type="HAMAP" id="MF_00911">
    <property type="entry name" value="FtsQ_subfam"/>
    <property type="match status" value="1"/>
</dbReference>
<dbReference type="InterPro" id="IPR026579">
    <property type="entry name" value="FtsQ"/>
</dbReference>
<evidence type="ECO:0000259" key="11">
    <source>
        <dbReference type="PROSITE" id="PS51779"/>
    </source>
</evidence>
<evidence type="ECO:0000256" key="10">
    <source>
        <dbReference type="SAM" id="MobiDB-lite"/>
    </source>
</evidence>
<dbReference type="Gene3D" id="3.10.20.310">
    <property type="entry name" value="membrane protein fhac"/>
    <property type="match status" value="1"/>
</dbReference>
<dbReference type="Gene3D" id="3.40.50.11690">
    <property type="entry name" value="Cell division protein FtsQ/DivIB"/>
    <property type="match status" value="1"/>
</dbReference>
<dbReference type="GO" id="GO:0005886">
    <property type="term" value="C:plasma membrane"/>
    <property type="evidence" value="ECO:0007669"/>
    <property type="project" value="UniProtKB-SubCell"/>
</dbReference>
<dbReference type="InterPro" id="IPR005548">
    <property type="entry name" value="Cell_div_FtsQ/DivIB_C"/>
</dbReference>
<keyword evidence="8 9" id="KW-0131">Cell cycle</keyword>
<dbReference type="AlphaFoldDB" id="A0A6S7B2K5"/>
<evidence type="ECO:0000256" key="5">
    <source>
        <dbReference type="ARBA" id="ARBA00022692"/>
    </source>
</evidence>
<name>A0A6S7B2K5_9BURK</name>
<dbReference type="Pfam" id="PF03799">
    <property type="entry name" value="FtsQ_DivIB_C"/>
    <property type="match status" value="1"/>
</dbReference>
<feature type="compositionally biased region" description="Polar residues" evidence="10">
    <location>
        <begin position="323"/>
        <end position="334"/>
    </location>
</feature>
<proteinExistence type="inferred from homology"/>
<keyword evidence="4 9" id="KW-0132">Cell division</keyword>
<evidence type="ECO:0000256" key="9">
    <source>
        <dbReference type="HAMAP-Rule" id="MF_00911"/>
    </source>
</evidence>
<dbReference type="PANTHER" id="PTHR35851">
    <property type="entry name" value="CELL DIVISION PROTEIN FTSQ"/>
    <property type="match status" value="1"/>
</dbReference>
<organism evidence="12 13">
    <name type="scientific">Pararobbsia alpina</name>
    <dbReference type="NCBI Taxonomy" id="621374"/>
    <lineage>
        <taxon>Bacteria</taxon>
        <taxon>Pseudomonadati</taxon>
        <taxon>Pseudomonadota</taxon>
        <taxon>Betaproteobacteria</taxon>
        <taxon>Burkholderiales</taxon>
        <taxon>Burkholderiaceae</taxon>
        <taxon>Pararobbsia</taxon>
    </lineage>
</organism>
<feature type="domain" description="POTRA" evidence="11">
    <location>
        <begin position="37"/>
        <end position="106"/>
    </location>
</feature>
<evidence type="ECO:0000256" key="7">
    <source>
        <dbReference type="ARBA" id="ARBA00023136"/>
    </source>
</evidence>
<evidence type="ECO:0000256" key="4">
    <source>
        <dbReference type="ARBA" id="ARBA00022618"/>
    </source>
</evidence>
<dbReference type="InterPro" id="IPR034746">
    <property type="entry name" value="POTRA"/>
</dbReference>
<dbReference type="Pfam" id="PF08478">
    <property type="entry name" value="POTRA_1"/>
    <property type="match status" value="1"/>
</dbReference>
<evidence type="ECO:0000256" key="6">
    <source>
        <dbReference type="ARBA" id="ARBA00022989"/>
    </source>
</evidence>
<dbReference type="InterPro" id="IPR045335">
    <property type="entry name" value="FtsQ_C_sf"/>
</dbReference>
<keyword evidence="3 9" id="KW-0997">Cell inner membrane</keyword>
<evidence type="ECO:0000256" key="8">
    <source>
        <dbReference type="ARBA" id="ARBA00023306"/>
    </source>
</evidence>